<reference evidence="1" key="3">
    <citation type="submission" date="2025-09" db="UniProtKB">
        <authorList>
            <consortium name="Ensembl"/>
        </authorList>
    </citation>
    <scope>IDENTIFICATION</scope>
</reference>
<reference evidence="1" key="2">
    <citation type="submission" date="2025-08" db="UniProtKB">
        <authorList>
            <consortium name="Ensembl"/>
        </authorList>
    </citation>
    <scope>IDENTIFICATION</scope>
</reference>
<protein>
    <recommendedName>
        <fullName evidence="3">Ig-like domain-containing protein</fullName>
    </recommendedName>
</protein>
<dbReference type="STRING" id="62062.ENSHHUP00000002368"/>
<dbReference type="Gene3D" id="2.60.40.10">
    <property type="entry name" value="Immunoglobulins"/>
    <property type="match status" value="1"/>
</dbReference>
<evidence type="ECO:0000313" key="1">
    <source>
        <dbReference type="Ensembl" id="ENSHHUP00000002368.1"/>
    </source>
</evidence>
<accession>A0A4W5JCZ5</accession>
<dbReference type="AlphaFoldDB" id="A0A4W5JCZ5"/>
<evidence type="ECO:0000313" key="2">
    <source>
        <dbReference type="Proteomes" id="UP000314982"/>
    </source>
</evidence>
<dbReference type="Ensembl" id="ENSHHUT00000002446.1">
    <property type="protein sequence ID" value="ENSHHUP00000002368.1"/>
    <property type="gene ID" value="ENSHHUG00000001528.1"/>
</dbReference>
<reference evidence="2" key="1">
    <citation type="submission" date="2018-06" db="EMBL/GenBank/DDBJ databases">
        <title>Genome assembly of Danube salmon.</title>
        <authorList>
            <person name="Macqueen D.J."/>
            <person name="Gundappa M.K."/>
        </authorList>
    </citation>
    <scope>NUCLEOTIDE SEQUENCE [LARGE SCALE GENOMIC DNA]</scope>
</reference>
<organism evidence="1 2">
    <name type="scientific">Hucho hucho</name>
    <name type="common">huchen</name>
    <dbReference type="NCBI Taxonomy" id="62062"/>
    <lineage>
        <taxon>Eukaryota</taxon>
        <taxon>Metazoa</taxon>
        <taxon>Chordata</taxon>
        <taxon>Craniata</taxon>
        <taxon>Vertebrata</taxon>
        <taxon>Euteleostomi</taxon>
        <taxon>Actinopterygii</taxon>
        <taxon>Neopterygii</taxon>
        <taxon>Teleostei</taxon>
        <taxon>Protacanthopterygii</taxon>
        <taxon>Salmoniformes</taxon>
        <taxon>Salmonidae</taxon>
        <taxon>Salmoninae</taxon>
        <taxon>Hucho</taxon>
    </lineage>
</organism>
<name>A0A4W5JCZ5_9TELE</name>
<keyword evidence="2" id="KW-1185">Reference proteome</keyword>
<sequence length="111" mass="12168">MAGGLRPTPHHRTTLNQSTSILLSFTDSVWIPTSHPSVPGCSARASPVGHIPILTAPPIHPSVKLNGSQVNLTCRAFFGFAGEVSPLIYWMKGEKFIEDLDVERFRESDIK</sequence>
<dbReference type="InterPro" id="IPR013783">
    <property type="entry name" value="Ig-like_fold"/>
</dbReference>
<proteinExistence type="predicted"/>
<evidence type="ECO:0008006" key="3">
    <source>
        <dbReference type="Google" id="ProtNLM"/>
    </source>
</evidence>
<dbReference type="Proteomes" id="UP000314982">
    <property type="component" value="Unassembled WGS sequence"/>
</dbReference>